<dbReference type="Gene3D" id="3.30.1150.10">
    <property type="match status" value="1"/>
</dbReference>
<keyword evidence="3" id="KW-0813">Transport</keyword>
<comment type="similarity">
    <text evidence="2">Belongs to the TonB family.</text>
</comment>
<accession>A0A450UYK4</accession>
<dbReference type="AlphaFoldDB" id="A0A450UYK4"/>
<evidence type="ECO:0000256" key="7">
    <source>
        <dbReference type="ARBA" id="ARBA00022927"/>
    </source>
</evidence>
<dbReference type="GO" id="GO:0015031">
    <property type="term" value="P:protein transport"/>
    <property type="evidence" value="ECO:0007669"/>
    <property type="project" value="UniProtKB-KW"/>
</dbReference>
<dbReference type="Pfam" id="PF03544">
    <property type="entry name" value="TonB_C"/>
    <property type="match status" value="1"/>
</dbReference>
<proteinExistence type="inferred from homology"/>
<dbReference type="PROSITE" id="PS52015">
    <property type="entry name" value="TONB_CTD"/>
    <property type="match status" value="1"/>
</dbReference>
<evidence type="ECO:0000256" key="10">
    <source>
        <dbReference type="SAM" id="MobiDB-lite"/>
    </source>
</evidence>
<protein>
    <submittedName>
        <fullName evidence="13">Protein TonB</fullName>
    </submittedName>
</protein>
<evidence type="ECO:0000256" key="5">
    <source>
        <dbReference type="ARBA" id="ARBA00022519"/>
    </source>
</evidence>
<dbReference type="InterPro" id="IPR037682">
    <property type="entry name" value="TonB_C"/>
</dbReference>
<feature type="region of interest" description="Disordered" evidence="10">
    <location>
        <begin position="91"/>
        <end position="121"/>
    </location>
</feature>
<evidence type="ECO:0000256" key="4">
    <source>
        <dbReference type="ARBA" id="ARBA00022475"/>
    </source>
</evidence>
<evidence type="ECO:0000256" key="6">
    <source>
        <dbReference type="ARBA" id="ARBA00022692"/>
    </source>
</evidence>
<feature type="transmembrane region" description="Helical" evidence="11">
    <location>
        <begin position="37"/>
        <end position="55"/>
    </location>
</feature>
<keyword evidence="5" id="KW-0997">Cell inner membrane</keyword>
<sequence length="348" mass="38676">MSRRYRRRHEPGGMGEKRCDPSMLNDELSIATTTDRLVLAVFFAIVVHAIIVFGIDFSPMERPSSHVNTLDIILVQTHADKAPDEASYLAQANQEGGGNSPEKRRPTAPLPAPIVSREPAEITTSLPLSASRFLESKSSSKTVPESEPAQSISKPVLAQTTVSTQQKVRKQPPPKPKPVLEPKPTRPVKARNAPRVRTENISAASLISRSLAVASLNAEIQQRLRAYAERPRRKWITARTREYKYASYMEAWRAKVEQVGNLNYPGEAMRRKLSGNLLLGVAINADGTIDEIMLHRSSGFKVLDDAAIRIVELASPFAPLPKSIRKDVDILHIERTWQFLAANRLSAR</sequence>
<evidence type="ECO:0000256" key="2">
    <source>
        <dbReference type="ARBA" id="ARBA00006555"/>
    </source>
</evidence>
<gene>
    <name evidence="13" type="ORF">BECKLFY1418B_GA0070995_110411</name>
</gene>
<dbReference type="NCBIfam" id="TIGR01352">
    <property type="entry name" value="tonB_Cterm"/>
    <property type="match status" value="1"/>
</dbReference>
<dbReference type="SUPFAM" id="SSF74653">
    <property type="entry name" value="TolA/TonB C-terminal domain"/>
    <property type="match status" value="1"/>
</dbReference>
<evidence type="ECO:0000256" key="11">
    <source>
        <dbReference type="SAM" id="Phobius"/>
    </source>
</evidence>
<evidence type="ECO:0000313" key="13">
    <source>
        <dbReference type="EMBL" id="VFJ97591.1"/>
    </source>
</evidence>
<evidence type="ECO:0000259" key="12">
    <source>
        <dbReference type="PROSITE" id="PS52015"/>
    </source>
</evidence>
<evidence type="ECO:0000256" key="3">
    <source>
        <dbReference type="ARBA" id="ARBA00022448"/>
    </source>
</evidence>
<dbReference type="InterPro" id="IPR051045">
    <property type="entry name" value="TonB-dependent_transducer"/>
</dbReference>
<dbReference type="EMBL" id="CAADFF010000104">
    <property type="protein sequence ID" value="VFJ97591.1"/>
    <property type="molecule type" value="Genomic_DNA"/>
</dbReference>
<keyword evidence="9 11" id="KW-0472">Membrane</keyword>
<dbReference type="PANTHER" id="PTHR33446">
    <property type="entry name" value="PROTEIN TONB-RELATED"/>
    <property type="match status" value="1"/>
</dbReference>
<feature type="domain" description="TonB C-terminal" evidence="12">
    <location>
        <begin position="249"/>
        <end position="346"/>
    </location>
</feature>
<feature type="region of interest" description="Disordered" evidence="10">
    <location>
        <begin position="1"/>
        <end position="20"/>
    </location>
</feature>
<feature type="region of interest" description="Disordered" evidence="10">
    <location>
        <begin position="133"/>
        <end position="193"/>
    </location>
</feature>
<reference evidence="13" key="1">
    <citation type="submission" date="2019-02" db="EMBL/GenBank/DDBJ databases">
        <authorList>
            <person name="Gruber-Vodicka R. H."/>
            <person name="Seah K. B. B."/>
        </authorList>
    </citation>
    <scope>NUCLEOTIDE SEQUENCE</scope>
    <source>
        <strain evidence="13">BECK_M7</strain>
    </source>
</reference>
<evidence type="ECO:0000256" key="9">
    <source>
        <dbReference type="ARBA" id="ARBA00023136"/>
    </source>
</evidence>
<keyword evidence="7" id="KW-0653">Protein transport</keyword>
<keyword evidence="6 11" id="KW-0812">Transmembrane</keyword>
<dbReference type="GO" id="GO:0098797">
    <property type="term" value="C:plasma membrane protein complex"/>
    <property type="evidence" value="ECO:0007669"/>
    <property type="project" value="TreeGrafter"/>
</dbReference>
<dbReference type="GO" id="GO:0031992">
    <property type="term" value="F:energy transducer activity"/>
    <property type="evidence" value="ECO:0007669"/>
    <property type="project" value="TreeGrafter"/>
</dbReference>
<dbReference type="InterPro" id="IPR006260">
    <property type="entry name" value="TonB/TolA_C"/>
</dbReference>
<comment type="subcellular location">
    <subcellularLocation>
        <location evidence="1">Cell inner membrane</location>
        <topology evidence="1">Single-pass membrane protein</topology>
        <orientation evidence="1">Periplasmic side</orientation>
    </subcellularLocation>
</comment>
<evidence type="ECO:0000256" key="1">
    <source>
        <dbReference type="ARBA" id="ARBA00004383"/>
    </source>
</evidence>
<dbReference type="PANTHER" id="PTHR33446:SF11">
    <property type="entry name" value="TONB3"/>
    <property type="match status" value="1"/>
</dbReference>
<name>A0A450UYK4_9GAMM</name>
<keyword evidence="4" id="KW-1003">Cell membrane</keyword>
<organism evidence="13">
    <name type="scientific">Candidatus Kentrum sp. LFY</name>
    <dbReference type="NCBI Taxonomy" id="2126342"/>
    <lineage>
        <taxon>Bacteria</taxon>
        <taxon>Pseudomonadati</taxon>
        <taxon>Pseudomonadota</taxon>
        <taxon>Gammaproteobacteria</taxon>
        <taxon>Candidatus Kentrum</taxon>
    </lineage>
</organism>
<feature type="compositionally biased region" description="Polar residues" evidence="10">
    <location>
        <begin position="136"/>
        <end position="164"/>
    </location>
</feature>
<dbReference type="GO" id="GO:0055085">
    <property type="term" value="P:transmembrane transport"/>
    <property type="evidence" value="ECO:0007669"/>
    <property type="project" value="InterPro"/>
</dbReference>
<evidence type="ECO:0000256" key="8">
    <source>
        <dbReference type="ARBA" id="ARBA00022989"/>
    </source>
</evidence>
<keyword evidence="8 11" id="KW-1133">Transmembrane helix</keyword>